<organism evidence="1 2">
    <name type="scientific">Lutibacter maritimus</name>
    <dbReference type="NCBI Taxonomy" id="593133"/>
    <lineage>
        <taxon>Bacteria</taxon>
        <taxon>Pseudomonadati</taxon>
        <taxon>Bacteroidota</taxon>
        <taxon>Flavobacteriia</taxon>
        <taxon>Flavobacteriales</taxon>
        <taxon>Flavobacteriaceae</taxon>
        <taxon>Lutibacter</taxon>
    </lineage>
</organism>
<name>A0A1I6SLL6_9FLAO</name>
<keyword evidence="2" id="KW-1185">Reference proteome</keyword>
<dbReference type="AlphaFoldDB" id="A0A1I6SLL6"/>
<dbReference type="RefSeq" id="WP_090229962.1">
    <property type="nucleotide sequence ID" value="NZ_FOZP01000009.1"/>
</dbReference>
<evidence type="ECO:0000313" key="1">
    <source>
        <dbReference type="EMBL" id="SFS77833.1"/>
    </source>
</evidence>
<protein>
    <submittedName>
        <fullName evidence="1">Uncharacterized protein</fullName>
    </submittedName>
</protein>
<evidence type="ECO:0000313" key="2">
    <source>
        <dbReference type="Proteomes" id="UP000199312"/>
    </source>
</evidence>
<proteinExistence type="predicted"/>
<dbReference type="OrthoDB" id="1436858at2"/>
<gene>
    <name evidence="1" type="ORF">SAMN04488006_3161</name>
</gene>
<reference evidence="2" key="1">
    <citation type="submission" date="2016-10" db="EMBL/GenBank/DDBJ databases">
        <authorList>
            <person name="Varghese N."/>
            <person name="Submissions S."/>
        </authorList>
    </citation>
    <scope>NUCLEOTIDE SEQUENCE [LARGE SCALE GENOMIC DNA]</scope>
    <source>
        <strain evidence="2">DSM 24450</strain>
    </source>
</reference>
<sequence length="188" mass="21415">MSVIKKLFIILIVLIISIQCNRENKFIIEKGKVGVLTKETAIKDLPTIFKNDSLVSKLYDSIASKNIFSNEDDEYIIYSKNGDKLLEISPENTNDSSSKIKSIQIFNSNYKTDKGISLKSTFKDINEHYLINKVETTLTSATLFIDELNATIAIDKKDLGLNSFSREQISVEQIPDNAKIKYFTIWFN</sequence>
<dbReference type="EMBL" id="FOZP01000009">
    <property type="protein sequence ID" value="SFS77833.1"/>
    <property type="molecule type" value="Genomic_DNA"/>
</dbReference>
<dbReference type="Proteomes" id="UP000199312">
    <property type="component" value="Unassembled WGS sequence"/>
</dbReference>
<accession>A0A1I6SLL6</accession>
<dbReference type="STRING" id="593133.SAMN04488006_3161"/>